<dbReference type="Proteomes" id="UP000887565">
    <property type="component" value="Unplaced"/>
</dbReference>
<evidence type="ECO:0000313" key="2">
    <source>
        <dbReference type="WBParaSite" id="nRc.2.0.1.t42820-RA"/>
    </source>
</evidence>
<dbReference type="WBParaSite" id="nRc.2.0.1.t42820-RA">
    <property type="protein sequence ID" value="nRc.2.0.1.t42820-RA"/>
    <property type="gene ID" value="nRc.2.0.1.g42820"/>
</dbReference>
<proteinExistence type="predicted"/>
<organism evidence="1 2">
    <name type="scientific">Romanomermis culicivorax</name>
    <name type="common">Nematode worm</name>
    <dbReference type="NCBI Taxonomy" id="13658"/>
    <lineage>
        <taxon>Eukaryota</taxon>
        <taxon>Metazoa</taxon>
        <taxon>Ecdysozoa</taxon>
        <taxon>Nematoda</taxon>
        <taxon>Enoplea</taxon>
        <taxon>Dorylaimia</taxon>
        <taxon>Mermithida</taxon>
        <taxon>Mermithoidea</taxon>
        <taxon>Mermithidae</taxon>
        <taxon>Romanomermis</taxon>
    </lineage>
</organism>
<accession>A0A915KVJ6</accession>
<reference evidence="2" key="1">
    <citation type="submission" date="2022-11" db="UniProtKB">
        <authorList>
            <consortium name="WormBaseParasite"/>
        </authorList>
    </citation>
    <scope>IDENTIFICATION</scope>
</reference>
<name>A0A915KVJ6_ROMCU</name>
<sequence length="11" mass="1279">MSVVCRTKIQN</sequence>
<keyword evidence="1" id="KW-1185">Reference proteome</keyword>
<protein>
    <submittedName>
        <fullName evidence="2">Uncharacterized protein</fullName>
    </submittedName>
</protein>
<evidence type="ECO:0000313" key="1">
    <source>
        <dbReference type="Proteomes" id="UP000887565"/>
    </source>
</evidence>